<feature type="region of interest" description="Disordered" evidence="1">
    <location>
        <begin position="28"/>
        <end position="70"/>
    </location>
</feature>
<name>A0AAE1MGL5_9FABA</name>
<evidence type="ECO:0000256" key="1">
    <source>
        <dbReference type="SAM" id="MobiDB-lite"/>
    </source>
</evidence>
<comment type="caution">
    <text evidence="2">The sequence shown here is derived from an EMBL/GenBank/DDBJ whole genome shotgun (WGS) entry which is preliminary data.</text>
</comment>
<organism evidence="2 3">
    <name type="scientific">Acacia crassicarpa</name>
    <name type="common">northern wattle</name>
    <dbReference type="NCBI Taxonomy" id="499986"/>
    <lineage>
        <taxon>Eukaryota</taxon>
        <taxon>Viridiplantae</taxon>
        <taxon>Streptophyta</taxon>
        <taxon>Embryophyta</taxon>
        <taxon>Tracheophyta</taxon>
        <taxon>Spermatophyta</taxon>
        <taxon>Magnoliopsida</taxon>
        <taxon>eudicotyledons</taxon>
        <taxon>Gunneridae</taxon>
        <taxon>Pentapetalae</taxon>
        <taxon>rosids</taxon>
        <taxon>fabids</taxon>
        <taxon>Fabales</taxon>
        <taxon>Fabaceae</taxon>
        <taxon>Caesalpinioideae</taxon>
        <taxon>mimosoid clade</taxon>
        <taxon>Acacieae</taxon>
        <taxon>Acacia</taxon>
    </lineage>
</organism>
<dbReference type="EMBL" id="JAWXYG010000011">
    <property type="protein sequence ID" value="KAK4259301.1"/>
    <property type="molecule type" value="Genomic_DNA"/>
</dbReference>
<sequence length="120" mass="14327">MGQIIPPSLQRLHICDYRFFLEQCHEDTDSSDFEDEDMNDTDNDEDIWPENSYRSDMDSSDWEIGTSSKEEDMNDTTLQGLFYHLFRKSSSQYYQRRIKKSLTKKKLGYAFPEIMKMLNL</sequence>
<evidence type="ECO:0000313" key="3">
    <source>
        <dbReference type="Proteomes" id="UP001293593"/>
    </source>
</evidence>
<proteinExistence type="predicted"/>
<accession>A0AAE1MGL5</accession>
<dbReference type="Proteomes" id="UP001293593">
    <property type="component" value="Unassembled WGS sequence"/>
</dbReference>
<reference evidence="2" key="1">
    <citation type="submission" date="2023-10" db="EMBL/GenBank/DDBJ databases">
        <title>Chromosome-level genome of the transformable northern wattle, Acacia crassicarpa.</title>
        <authorList>
            <person name="Massaro I."/>
            <person name="Sinha N.R."/>
            <person name="Poethig S."/>
            <person name="Leichty A.R."/>
        </authorList>
    </citation>
    <scope>NUCLEOTIDE SEQUENCE</scope>
    <source>
        <strain evidence="2">Acra3RX</strain>
        <tissue evidence="2">Leaf</tissue>
    </source>
</reference>
<evidence type="ECO:0000313" key="2">
    <source>
        <dbReference type="EMBL" id="KAK4259301.1"/>
    </source>
</evidence>
<keyword evidence="3" id="KW-1185">Reference proteome</keyword>
<gene>
    <name evidence="2" type="ORF">QN277_005645</name>
</gene>
<protein>
    <submittedName>
        <fullName evidence="2">Uncharacterized protein</fullName>
    </submittedName>
</protein>
<dbReference type="AlphaFoldDB" id="A0AAE1MGL5"/>
<feature type="compositionally biased region" description="Acidic residues" evidence="1">
    <location>
        <begin position="29"/>
        <end position="48"/>
    </location>
</feature>